<keyword evidence="1" id="KW-0802">TPR repeat</keyword>
<evidence type="ECO:0000313" key="3">
    <source>
        <dbReference type="Proteomes" id="UP000663828"/>
    </source>
</evidence>
<protein>
    <recommendedName>
        <fullName evidence="4">Tetratricopeptide repeat protein</fullName>
    </recommendedName>
</protein>
<dbReference type="SUPFAM" id="SSF48452">
    <property type="entry name" value="TPR-like"/>
    <property type="match status" value="1"/>
</dbReference>
<proteinExistence type="predicted"/>
<dbReference type="InterPro" id="IPR019734">
    <property type="entry name" value="TPR_rpt"/>
</dbReference>
<accession>A0A816HMC9</accession>
<organism evidence="2 3">
    <name type="scientific">Adineta ricciae</name>
    <name type="common">Rotifer</name>
    <dbReference type="NCBI Taxonomy" id="249248"/>
    <lineage>
        <taxon>Eukaryota</taxon>
        <taxon>Metazoa</taxon>
        <taxon>Spiralia</taxon>
        <taxon>Gnathifera</taxon>
        <taxon>Rotifera</taxon>
        <taxon>Eurotatoria</taxon>
        <taxon>Bdelloidea</taxon>
        <taxon>Adinetida</taxon>
        <taxon>Adinetidae</taxon>
        <taxon>Adineta</taxon>
    </lineage>
</organism>
<name>A0A816HMC9_ADIRI</name>
<sequence>KAIEIIKTTLPADHPDLRKALSHIADVYNETDEYELALATYQEALKIMPSSILYQTGIAALYAKLALVYTNGFHNYIDALSNLEKALYIYTNLSLSDQISVVLHCIQEVKERQENDNPLEYNLTPKHRYSMKQILGDGEVLTN</sequence>
<dbReference type="AlphaFoldDB" id="A0A816HMC9"/>
<feature type="non-terminal residue" evidence="2">
    <location>
        <position position="143"/>
    </location>
</feature>
<evidence type="ECO:0008006" key="4">
    <source>
        <dbReference type="Google" id="ProtNLM"/>
    </source>
</evidence>
<reference evidence="2" key="1">
    <citation type="submission" date="2021-02" db="EMBL/GenBank/DDBJ databases">
        <authorList>
            <person name="Nowell W R."/>
        </authorList>
    </citation>
    <scope>NUCLEOTIDE SEQUENCE</scope>
</reference>
<comment type="caution">
    <text evidence="2">The sequence shown here is derived from an EMBL/GenBank/DDBJ whole genome shotgun (WGS) entry which is preliminary data.</text>
</comment>
<dbReference type="PROSITE" id="PS50005">
    <property type="entry name" value="TPR"/>
    <property type="match status" value="1"/>
</dbReference>
<evidence type="ECO:0000256" key="1">
    <source>
        <dbReference type="PROSITE-ProRule" id="PRU00339"/>
    </source>
</evidence>
<feature type="repeat" description="TPR" evidence="1">
    <location>
        <begin position="18"/>
        <end position="51"/>
    </location>
</feature>
<feature type="non-terminal residue" evidence="2">
    <location>
        <position position="1"/>
    </location>
</feature>
<keyword evidence="3" id="KW-1185">Reference proteome</keyword>
<dbReference type="Gene3D" id="1.25.40.10">
    <property type="entry name" value="Tetratricopeptide repeat domain"/>
    <property type="match status" value="1"/>
</dbReference>
<dbReference type="InterPro" id="IPR011990">
    <property type="entry name" value="TPR-like_helical_dom_sf"/>
</dbReference>
<dbReference type="EMBL" id="CAJNOR010019503">
    <property type="protein sequence ID" value="CAF1689661.1"/>
    <property type="molecule type" value="Genomic_DNA"/>
</dbReference>
<gene>
    <name evidence="2" type="ORF">XAT740_LOCUS63401</name>
</gene>
<evidence type="ECO:0000313" key="2">
    <source>
        <dbReference type="EMBL" id="CAF1689661.1"/>
    </source>
</evidence>
<dbReference type="Proteomes" id="UP000663828">
    <property type="component" value="Unassembled WGS sequence"/>
</dbReference>